<organismHost>
    <name type="scientific">Potamochoerus larvatus</name>
    <name type="common">Bushpig</name>
    <dbReference type="NCBI Taxonomy" id="273792"/>
</organismHost>
<accession>A0A0C5AZ05</accession>
<organismHost>
    <name type="scientific">Ornithodoros moubata</name>
    <name type="common">Soft tick</name>
    <name type="synonym">Argasid tick</name>
    <dbReference type="NCBI Taxonomy" id="6938"/>
</organismHost>
<dbReference type="Proteomes" id="UP000105860">
    <property type="component" value="Segment"/>
</dbReference>
<organismHost>
    <name type="scientific">Phacochoerus aethiopicus</name>
    <name type="common">Warthog</name>
    <dbReference type="NCBI Taxonomy" id="85517"/>
</organismHost>
<protein>
    <submittedName>
        <fullName evidence="1">BA71V-H240R (J7R)</fullName>
    </submittedName>
</protein>
<sequence length="241" mass="27690">MAANIMATRAATKMVGKKEHQYCLLDTQEKRHGHYPFSFELKPYGQTGANIIGVQGSLTHVVKMTVFPFMIPFPLQKTRIDDFIGGRVYLFFKELDMQAFSDVNGMQYHFEFKVVPVSSSQVELLPVNNTYKFTYAIPELQYLTPIFYDLSGPLDFPLDTLPVDVDSLTHHIHLPIQNHNLTMGDRVFISGYKHLQTIETCKNNIIFIKDIPPLSSEKINLYIPKNRIRIPLYFKSLKASK</sequence>
<proteinExistence type="predicted"/>
<organismHost>
    <name type="scientific">Sus scrofa</name>
    <name type="common">Pig</name>
    <dbReference type="NCBI Taxonomy" id="9823"/>
</organismHost>
<organismHost>
    <name type="scientific">Ornithodoros</name>
    <name type="common">relapsing fever ticks</name>
    <dbReference type="NCBI Taxonomy" id="6937"/>
</organismHost>
<evidence type="ECO:0000313" key="2">
    <source>
        <dbReference type="Proteomes" id="UP000105860"/>
    </source>
</evidence>
<dbReference type="KEGG" id="vg:41901657"/>
<organismHost>
    <name type="scientific">Phacochoerus africanus</name>
    <name type="common">Warthog</name>
    <dbReference type="NCBI Taxonomy" id="41426"/>
</organismHost>
<dbReference type="EMBL" id="KM111294">
    <property type="protein sequence ID" value="AJL34132.1"/>
    <property type="molecule type" value="Genomic_DNA"/>
</dbReference>
<organism evidence="1 2">
    <name type="scientific">African swine fever virus</name>
    <name type="common">ASFV</name>
    <dbReference type="NCBI Taxonomy" id="10497"/>
    <lineage>
        <taxon>Viruses</taxon>
        <taxon>Varidnaviria</taxon>
        <taxon>Bamfordvirae</taxon>
        <taxon>Nucleocytoviricota</taxon>
        <taxon>Pokkesviricetes</taxon>
        <taxon>Asfuvirales</taxon>
        <taxon>Asfarviridae</taxon>
        <taxon>Asfivirus</taxon>
        <taxon>Asfivirus haemorrhagiae</taxon>
    </lineage>
</organism>
<dbReference type="RefSeq" id="YP_009702852.1">
    <property type="nucleotide sequence ID" value="NC_044945.1"/>
</dbReference>
<name>A0A0C5AZ05_ASF</name>
<dbReference type="GeneID" id="41901657"/>
<reference evidence="1 2" key="1">
    <citation type="journal article" date="2015" name="Virus Genes">
        <title>Comparative analysis of the complete genome sequences of Kenyan African swine fever virus isolates within p72 genotypes IX and X.</title>
        <authorList>
            <person name="Bishop R.P."/>
            <person name="Fleischauer C."/>
            <person name="de Villiers E.P."/>
            <person name="Okoth E.A."/>
            <person name="Arias M."/>
            <person name="Gallardo C."/>
            <person name="Upton C."/>
        </authorList>
    </citation>
    <scope>NUCLEOTIDE SEQUENCE [LARGE SCALE GENOMIC DNA]</scope>
    <source>
        <strain evidence="1">Ken05/Tk1</strain>
    </source>
</reference>
<gene>
    <name evidence="1" type="primary">BA71V-H240R (j7R)</name>
</gene>
<evidence type="ECO:0000313" key="1">
    <source>
        <dbReference type="EMBL" id="AJL34132.1"/>
    </source>
</evidence>